<organism evidence="2 3">
    <name type="scientific">Alkalisalibacterium limincola</name>
    <dbReference type="NCBI Taxonomy" id="2699169"/>
    <lineage>
        <taxon>Bacteria</taxon>
        <taxon>Pseudomonadati</taxon>
        <taxon>Pseudomonadota</taxon>
        <taxon>Gammaproteobacteria</taxon>
        <taxon>Lysobacterales</taxon>
        <taxon>Lysobacteraceae</taxon>
        <taxon>Alkalisalibacterium</taxon>
    </lineage>
</organism>
<dbReference type="AlphaFoldDB" id="A0A5C8KUV6"/>
<comment type="caution">
    <text evidence="2">The sequence shown here is derived from an EMBL/GenBank/DDBJ whole genome shotgun (WGS) entry which is preliminary data.</text>
</comment>
<evidence type="ECO:0000313" key="3">
    <source>
        <dbReference type="Proteomes" id="UP000321248"/>
    </source>
</evidence>
<accession>A0A5C8KUV6</accession>
<evidence type="ECO:0000256" key="1">
    <source>
        <dbReference type="SAM" id="Phobius"/>
    </source>
</evidence>
<name>A0A5C8KUV6_9GAMM</name>
<sequence length="184" mass="19340">MPDTTLPPPPPQRVPARDAFAALPPELPPRPVWPQVAAQLKRRPRRRRRTGLWLAVAASAVLVAIWMPRLHEPATTPAGLAPMDAVTTEPAAAPDVEALVQRSQALESSLAAQPPALRSGSAVLAAEWIAADIGAIDAALADARPEDVATLWHARVELLAELAGLRQNETLAATGSGGLVLALD</sequence>
<dbReference type="EMBL" id="VRTS01000002">
    <property type="protein sequence ID" value="TXK65051.1"/>
    <property type="molecule type" value="Genomic_DNA"/>
</dbReference>
<keyword evidence="1" id="KW-1133">Transmembrane helix</keyword>
<dbReference type="RefSeq" id="WP_147890971.1">
    <property type="nucleotide sequence ID" value="NZ_VRTS01000002.1"/>
</dbReference>
<protein>
    <submittedName>
        <fullName evidence="2">Uncharacterized protein</fullName>
    </submittedName>
</protein>
<reference evidence="2 3" key="1">
    <citation type="submission" date="2019-08" db="EMBL/GenBank/DDBJ databases">
        <authorList>
            <person name="Karlyshev A.V."/>
        </authorList>
    </citation>
    <scope>NUCLEOTIDE SEQUENCE [LARGE SCALE GENOMIC DNA]</scope>
    <source>
        <strain evidence="2 3">Alg18-2.2</strain>
    </source>
</reference>
<evidence type="ECO:0000313" key="2">
    <source>
        <dbReference type="EMBL" id="TXK65051.1"/>
    </source>
</evidence>
<proteinExistence type="predicted"/>
<gene>
    <name evidence="2" type="ORF">FU658_04465</name>
</gene>
<dbReference type="Proteomes" id="UP000321248">
    <property type="component" value="Unassembled WGS sequence"/>
</dbReference>
<keyword evidence="1" id="KW-0472">Membrane</keyword>
<feature type="transmembrane region" description="Helical" evidence="1">
    <location>
        <begin position="50"/>
        <end position="67"/>
    </location>
</feature>
<keyword evidence="3" id="KW-1185">Reference proteome</keyword>
<keyword evidence="1" id="KW-0812">Transmembrane</keyword>